<evidence type="ECO:0000256" key="4">
    <source>
        <dbReference type="ARBA" id="ARBA00023136"/>
    </source>
</evidence>
<dbReference type="InterPro" id="IPR036734">
    <property type="entry name" value="Neur_chan_lig-bd_sf"/>
</dbReference>
<evidence type="ECO:0000313" key="10">
    <source>
        <dbReference type="EMBL" id="KAK2829267.1"/>
    </source>
</evidence>
<evidence type="ECO:0000256" key="6">
    <source>
        <dbReference type="SAM" id="Phobius"/>
    </source>
</evidence>
<dbReference type="Gene3D" id="1.20.58.390">
    <property type="entry name" value="Neurotransmitter-gated ion-channel transmembrane domain"/>
    <property type="match status" value="2"/>
</dbReference>
<comment type="caution">
    <text evidence="10">The sequence shown here is derived from an EMBL/GenBank/DDBJ whole genome shotgun (WGS) entry which is preliminary data.</text>
</comment>
<organism evidence="10 11">
    <name type="scientific">Tachysurus vachellii</name>
    <name type="common">Darkbarbel catfish</name>
    <name type="synonym">Pelteobagrus vachellii</name>
    <dbReference type="NCBI Taxonomy" id="175792"/>
    <lineage>
        <taxon>Eukaryota</taxon>
        <taxon>Metazoa</taxon>
        <taxon>Chordata</taxon>
        <taxon>Craniata</taxon>
        <taxon>Vertebrata</taxon>
        <taxon>Euteleostomi</taxon>
        <taxon>Actinopterygii</taxon>
        <taxon>Neopterygii</taxon>
        <taxon>Teleostei</taxon>
        <taxon>Ostariophysi</taxon>
        <taxon>Siluriformes</taxon>
        <taxon>Bagridae</taxon>
        <taxon>Tachysurus</taxon>
    </lineage>
</organism>
<feature type="transmembrane region" description="Helical" evidence="6">
    <location>
        <begin position="693"/>
        <end position="715"/>
    </location>
</feature>
<dbReference type="GO" id="GO:0016020">
    <property type="term" value="C:membrane"/>
    <property type="evidence" value="ECO:0007669"/>
    <property type="project" value="UniProtKB-SubCell"/>
</dbReference>
<gene>
    <name evidence="10" type="ORF">Q7C36_017257</name>
</gene>
<dbReference type="InterPro" id="IPR006202">
    <property type="entry name" value="Neur_chan_lig-bd"/>
</dbReference>
<dbReference type="InterPro" id="IPR036719">
    <property type="entry name" value="Neuro-gated_channel_TM_sf"/>
</dbReference>
<evidence type="ECO:0000259" key="9">
    <source>
        <dbReference type="Pfam" id="PF02932"/>
    </source>
</evidence>
<dbReference type="SUPFAM" id="SSF63712">
    <property type="entry name" value="Nicotinic receptor ligand binding domain-like"/>
    <property type="match status" value="2"/>
</dbReference>
<reference evidence="10" key="1">
    <citation type="submission" date="2023-08" db="EMBL/GenBank/DDBJ databases">
        <title>Pelteobagrus vachellii genome.</title>
        <authorList>
            <person name="Liu H."/>
        </authorList>
    </citation>
    <scope>NUCLEOTIDE SEQUENCE</scope>
    <source>
        <strain evidence="10">PRFRI_2022a</strain>
        <tissue evidence="10">Muscle</tissue>
    </source>
</reference>
<evidence type="ECO:0000256" key="5">
    <source>
        <dbReference type="SAM" id="MobiDB-lite"/>
    </source>
</evidence>
<sequence length="725" mass="81590">MVSAKRILTCLSIVYYLLVFSNLMDGSLATCITRRCLANQLVALELFSPPMPPECTVTVNLTSIQYETLSVDTKALRFSSRIRIDMEWKDPDLAWNETEYNFKEIMLPVDKIWTPDLTVNNAIQTDVKPVSTDILVKCDGTVQHAIQLYTTVVCGINLFTYPFVKDACPVALNGWTENSCGLHFIYGSVSPVGASRGEWITMSVELHQDKQHDDRNYLYVTMSTNPFNTIVTLVLPSVLIMLADMGSFALPLEGGKRSSFKITLVLSFTMSLFILTDNLPDTGLCSPLIHDVTAKDTSIQKIVNFVENIKTTNKKTEKRHEYATSAYTVSATQCFSRRCLANDFIGKEIYSAPQTPDCLINVNLTTIQYETLSFNLQTLEFSSHLKVFMEWNDPELAWTDSQYNFTELLLPYNYVWLPNLTVNNAIYTKVQPLSNDILVTRDGAVNYAINMYITVVCDMNLFAFPFVKDTCIVAIKGWNQSSCGVNFHFGTINTVGGQDGEWQTSDVQLCGGNLTYIQITLHLNPFNAMVSLVLPTALIMIVDLVSFTLPLDGERNAFKIKLVFSFAMFLLILSKQLPEGSSCSPLIYYHFCFCLLVLVVSLLVSMILSRLARTGSVWASRSQKQNGSGSSKTQQDNGVHQDATEMNSSKANAVDLMTEVTSIQKISSFVNNMDMELIEKMRRQVYAKYWDNFFFNVYLSLDIIYMLCAIAFFITKDCSSDKLDM</sequence>
<dbReference type="SUPFAM" id="SSF90112">
    <property type="entry name" value="Neurotransmitter-gated ion-channel transmembrane pore"/>
    <property type="match status" value="2"/>
</dbReference>
<keyword evidence="2 6" id="KW-0812">Transmembrane</keyword>
<evidence type="ECO:0008006" key="12">
    <source>
        <dbReference type="Google" id="ProtNLM"/>
    </source>
</evidence>
<dbReference type="Proteomes" id="UP001187315">
    <property type="component" value="Unassembled WGS sequence"/>
</dbReference>
<accession>A0AA88S6C9</accession>
<proteinExistence type="predicted"/>
<feature type="domain" description="Neurotransmitter-gated ion-channel ligand-binding" evidence="8">
    <location>
        <begin position="53"/>
        <end position="188"/>
    </location>
</feature>
<evidence type="ECO:0000259" key="8">
    <source>
        <dbReference type="Pfam" id="PF02931"/>
    </source>
</evidence>
<keyword evidence="3 6" id="KW-1133">Transmembrane helix</keyword>
<comment type="subcellular location">
    <subcellularLocation>
        <location evidence="1">Membrane</location>
        <topology evidence="1">Multi-pass membrane protein</topology>
    </subcellularLocation>
</comment>
<evidence type="ECO:0000256" key="7">
    <source>
        <dbReference type="SAM" id="SignalP"/>
    </source>
</evidence>
<dbReference type="AlphaFoldDB" id="A0AA88S6C9"/>
<feature type="signal peptide" evidence="7">
    <location>
        <begin position="1"/>
        <end position="29"/>
    </location>
</feature>
<name>A0AA88S6C9_TACVA</name>
<dbReference type="GO" id="GO:0005230">
    <property type="term" value="F:extracellular ligand-gated monoatomic ion channel activity"/>
    <property type="evidence" value="ECO:0007669"/>
    <property type="project" value="InterPro"/>
</dbReference>
<keyword evidence="7" id="KW-0732">Signal</keyword>
<dbReference type="InterPro" id="IPR006029">
    <property type="entry name" value="Neurotrans-gated_channel_TM"/>
</dbReference>
<dbReference type="EMBL" id="JAVHJS010000018">
    <property type="protein sequence ID" value="KAK2829267.1"/>
    <property type="molecule type" value="Genomic_DNA"/>
</dbReference>
<dbReference type="InterPro" id="IPR006201">
    <property type="entry name" value="Neur_channel"/>
</dbReference>
<dbReference type="InterPro" id="IPR038050">
    <property type="entry name" value="Neuro_actylchol_rec"/>
</dbReference>
<evidence type="ECO:0000256" key="1">
    <source>
        <dbReference type="ARBA" id="ARBA00004141"/>
    </source>
</evidence>
<keyword evidence="11" id="KW-1185">Reference proteome</keyword>
<feature type="transmembrane region" description="Helical" evidence="6">
    <location>
        <begin position="586"/>
        <end position="608"/>
    </location>
</feature>
<feature type="domain" description="Neurotransmitter-gated ion-channel transmembrane" evidence="9">
    <location>
        <begin position="233"/>
        <end position="289"/>
    </location>
</feature>
<feature type="chain" id="PRO_5041678248" description="5-hydroxytryptamine receptor 3A-like" evidence="7">
    <location>
        <begin position="30"/>
        <end position="725"/>
    </location>
</feature>
<dbReference type="Gene3D" id="2.70.170.10">
    <property type="entry name" value="Neurotransmitter-gated ion-channel ligand-binding domain"/>
    <property type="match status" value="2"/>
</dbReference>
<dbReference type="Pfam" id="PF02932">
    <property type="entry name" value="Neur_chan_memb"/>
    <property type="match status" value="2"/>
</dbReference>
<feature type="region of interest" description="Disordered" evidence="5">
    <location>
        <begin position="621"/>
        <end position="641"/>
    </location>
</feature>
<protein>
    <recommendedName>
        <fullName evidence="12">5-hydroxytryptamine receptor 3A-like</fullName>
    </recommendedName>
</protein>
<dbReference type="Pfam" id="PF02931">
    <property type="entry name" value="Neur_chan_LBD"/>
    <property type="match status" value="2"/>
</dbReference>
<feature type="domain" description="Neurotransmitter-gated ion-channel transmembrane" evidence="9">
    <location>
        <begin position="532"/>
        <end position="651"/>
    </location>
</feature>
<keyword evidence="4 6" id="KW-0472">Membrane</keyword>
<evidence type="ECO:0000256" key="2">
    <source>
        <dbReference type="ARBA" id="ARBA00022692"/>
    </source>
</evidence>
<dbReference type="PANTHER" id="PTHR18945">
    <property type="entry name" value="NEUROTRANSMITTER GATED ION CHANNEL"/>
    <property type="match status" value="1"/>
</dbReference>
<feature type="domain" description="Neurotransmitter-gated ion-channel ligand-binding" evidence="8">
    <location>
        <begin position="359"/>
        <end position="494"/>
    </location>
</feature>
<evidence type="ECO:0000256" key="3">
    <source>
        <dbReference type="ARBA" id="ARBA00022989"/>
    </source>
</evidence>
<evidence type="ECO:0000313" key="11">
    <source>
        <dbReference type="Proteomes" id="UP001187315"/>
    </source>
</evidence>
<dbReference type="GO" id="GO:0004888">
    <property type="term" value="F:transmembrane signaling receptor activity"/>
    <property type="evidence" value="ECO:0007669"/>
    <property type="project" value="InterPro"/>
</dbReference>
<feature type="transmembrane region" description="Helical" evidence="6">
    <location>
        <begin position="557"/>
        <end position="574"/>
    </location>
</feature>
<feature type="transmembrane region" description="Helical" evidence="6">
    <location>
        <begin position="526"/>
        <end position="545"/>
    </location>
</feature>